<feature type="coiled-coil region" evidence="2">
    <location>
        <begin position="30"/>
        <end position="91"/>
    </location>
</feature>
<keyword evidence="2" id="KW-0574">Periplasm</keyword>
<accession>A0A9E9LET2</accession>
<evidence type="ECO:0000256" key="1">
    <source>
        <dbReference type="ARBA" id="ARBA00022729"/>
    </source>
</evidence>
<evidence type="ECO:0000259" key="5">
    <source>
        <dbReference type="Pfam" id="PF16331"/>
    </source>
</evidence>
<evidence type="ECO:0000256" key="3">
    <source>
        <dbReference type="PROSITE-ProRule" id="PRU00339"/>
    </source>
</evidence>
<gene>
    <name evidence="6" type="primary">ybgF</name>
    <name evidence="2" type="synonym">cpoB</name>
    <name evidence="6" type="ORF">NB646_04070</name>
</gene>
<dbReference type="Gene3D" id="1.20.5.110">
    <property type="match status" value="1"/>
</dbReference>
<feature type="signal peptide" evidence="2">
    <location>
        <begin position="1"/>
        <end position="22"/>
    </location>
</feature>
<evidence type="ECO:0000313" key="6">
    <source>
        <dbReference type="EMBL" id="WAV91913.1"/>
    </source>
</evidence>
<dbReference type="Pfam" id="PF16331">
    <property type="entry name" value="TolA_bind_tri"/>
    <property type="match status" value="1"/>
</dbReference>
<dbReference type="GO" id="GO:0070206">
    <property type="term" value="P:protein trimerization"/>
    <property type="evidence" value="ECO:0007669"/>
    <property type="project" value="InterPro"/>
</dbReference>
<dbReference type="HAMAP" id="MF_02066">
    <property type="entry name" value="CpoB"/>
    <property type="match status" value="1"/>
</dbReference>
<dbReference type="PROSITE" id="PS50005">
    <property type="entry name" value="TPR"/>
    <property type="match status" value="1"/>
</dbReference>
<feature type="domain" description="YbgF trimerisation" evidence="5">
    <location>
        <begin position="49"/>
        <end position="109"/>
    </location>
</feature>
<dbReference type="RefSeq" id="WP_269316255.1">
    <property type="nucleotide sequence ID" value="NZ_CP098251.1"/>
</dbReference>
<proteinExistence type="inferred from homology"/>
<dbReference type="SMART" id="SM00028">
    <property type="entry name" value="TPR"/>
    <property type="match status" value="3"/>
</dbReference>
<dbReference type="Pfam" id="PF13525">
    <property type="entry name" value="YfiO"/>
    <property type="match status" value="1"/>
</dbReference>
<dbReference type="InterPro" id="IPR014162">
    <property type="entry name" value="CpoB_C"/>
</dbReference>
<evidence type="ECO:0000256" key="2">
    <source>
        <dbReference type="HAMAP-Rule" id="MF_02066"/>
    </source>
</evidence>
<dbReference type="EMBL" id="CP098251">
    <property type="protein sequence ID" value="WAV91913.1"/>
    <property type="molecule type" value="Genomic_DNA"/>
</dbReference>
<dbReference type="AlphaFoldDB" id="A0A9E9LET2"/>
<keyword evidence="1 2" id="KW-0732">Signal</keyword>
<dbReference type="InterPro" id="IPR034706">
    <property type="entry name" value="CpoB"/>
</dbReference>
<feature type="chain" id="PRO_5039769723" description="Cell division coordinator CpoB" evidence="2">
    <location>
        <begin position="23"/>
        <end position="245"/>
    </location>
</feature>
<evidence type="ECO:0000259" key="4">
    <source>
        <dbReference type="Pfam" id="PF13525"/>
    </source>
</evidence>
<keyword evidence="2" id="KW-0131">Cell cycle</keyword>
<dbReference type="InterPro" id="IPR019734">
    <property type="entry name" value="TPR_rpt"/>
</dbReference>
<dbReference type="InterPro" id="IPR011990">
    <property type="entry name" value="TPR-like_helical_dom_sf"/>
</dbReference>
<keyword evidence="3" id="KW-0802">TPR repeat</keyword>
<dbReference type="GO" id="GO:0043093">
    <property type="term" value="P:FtsZ-dependent cytokinesis"/>
    <property type="evidence" value="ECO:0007669"/>
    <property type="project" value="UniProtKB-UniRule"/>
</dbReference>
<feature type="repeat" description="TPR" evidence="3">
    <location>
        <begin position="161"/>
        <end position="194"/>
    </location>
</feature>
<dbReference type="InterPro" id="IPR032519">
    <property type="entry name" value="YbgF_tri"/>
</dbReference>
<dbReference type="SUPFAM" id="SSF48452">
    <property type="entry name" value="TPR-like"/>
    <property type="match status" value="1"/>
</dbReference>
<comment type="subcellular location">
    <subcellularLocation>
        <location evidence="2">Periplasm</location>
    </subcellularLocation>
</comment>
<protein>
    <recommendedName>
        <fullName evidence="2">Cell division coordinator CpoB</fullName>
    </recommendedName>
</protein>
<name>A0A9E9LET2_9BURK</name>
<dbReference type="NCBIfam" id="TIGR02795">
    <property type="entry name" value="tol_pal_ybgF"/>
    <property type="match status" value="1"/>
</dbReference>
<dbReference type="Proteomes" id="UP001164819">
    <property type="component" value="Chromosome"/>
</dbReference>
<organism evidence="6">
    <name type="scientific">Oxalobacter aliiformigenes</name>
    <dbReference type="NCBI Taxonomy" id="2946593"/>
    <lineage>
        <taxon>Bacteria</taxon>
        <taxon>Pseudomonadati</taxon>
        <taxon>Pseudomonadota</taxon>
        <taxon>Betaproteobacteria</taxon>
        <taxon>Burkholderiales</taxon>
        <taxon>Oxalobacteraceae</taxon>
        <taxon>Oxalobacter</taxon>
    </lineage>
</organism>
<comment type="function">
    <text evidence="2">Mediates coordination of peptidoglycan synthesis and outer membrane constriction during cell division.</text>
</comment>
<keyword evidence="2" id="KW-0132">Cell division</keyword>
<dbReference type="Gene3D" id="1.25.40.10">
    <property type="entry name" value="Tetratricopeptide repeat domain"/>
    <property type="match status" value="1"/>
</dbReference>
<feature type="domain" description="Outer membrane lipoprotein BamD-like" evidence="4">
    <location>
        <begin position="123"/>
        <end position="244"/>
    </location>
</feature>
<reference evidence="6" key="1">
    <citation type="journal article" date="2022" name="Front. Microbiol.">
        <title>New perspectives on an old grouping: The genomic and phenotypic variability of Oxalobacter formigenes and the implications for calcium oxalate stone prevention.</title>
        <authorList>
            <person name="Chmiel J.A."/>
            <person name="Carr C."/>
            <person name="Stuivenberg G.A."/>
            <person name="Venema R."/>
            <person name="Chanyi R.M."/>
            <person name="Al K.F."/>
            <person name="Giguere D."/>
            <person name="Say H."/>
            <person name="Akouris P.P."/>
            <person name="Dominguez Romero S.A."/>
            <person name="Kwong A."/>
            <person name="Tai V."/>
            <person name="Koval S.F."/>
            <person name="Razvi H."/>
            <person name="Bjazevic J."/>
            <person name="Burton J.P."/>
        </authorList>
    </citation>
    <scope>NUCLEOTIDE SEQUENCE</scope>
    <source>
        <strain evidence="6">OxK</strain>
    </source>
</reference>
<dbReference type="GO" id="GO:0030288">
    <property type="term" value="C:outer membrane-bounded periplasmic space"/>
    <property type="evidence" value="ECO:0007669"/>
    <property type="project" value="UniProtKB-UniRule"/>
</dbReference>
<sequence precursor="true">MKRQSRLLIAFLVACTWFPVHEAGAALFEDDEARRHILDMRAKMKEVEEEKADKASLLEVANQNEALREEIARLRGQIEVLTNQVDTLESRQKDFYLDLDTRLKKLEPQQMVVNGKEVTVEADEGQSFSRAEELFTSGSYKDAIAAYADFLKRFPKSHLIAKAQYQMGNAYYLQKDYKNALKNQSAVVRRYPKNPVTPDAMLNMASCQIGLSDLASARKTLSELIRKYPGTEAAKKAKERLAQLG</sequence>
<comment type="similarity">
    <text evidence="2">Belongs to the CpoB family.</text>
</comment>
<keyword evidence="2" id="KW-0175">Coiled coil</keyword>
<dbReference type="InterPro" id="IPR039565">
    <property type="entry name" value="BamD-like"/>
</dbReference>